<dbReference type="Proteomes" id="UP000198943">
    <property type="component" value="Unassembled WGS sequence"/>
</dbReference>
<accession>A0A1G6IZK8</accession>
<protein>
    <recommendedName>
        <fullName evidence="3">XRE family transcriptional regulator</fullName>
    </recommendedName>
</protein>
<evidence type="ECO:0000313" key="1">
    <source>
        <dbReference type="EMBL" id="SDC11870.1"/>
    </source>
</evidence>
<dbReference type="RefSeq" id="WP_093729439.1">
    <property type="nucleotide sequence ID" value="NZ_FMYW01000002.1"/>
</dbReference>
<name>A0A1G6IZK8_9FIRM</name>
<proteinExistence type="predicted"/>
<evidence type="ECO:0008006" key="3">
    <source>
        <dbReference type="Google" id="ProtNLM"/>
    </source>
</evidence>
<dbReference type="AlphaFoldDB" id="A0A1G6IZK8"/>
<dbReference type="EMBL" id="FMYW01000002">
    <property type="protein sequence ID" value="SDC11870.1"/>
    <property type="molecule type" value="Genomic_DNA"/>
</dbReference>
<dbReference type="OrthoDB" id="3233490at2"/>
<sequence>MGKDTDELFSELTKAKTDKELKTFYERNEEELQHPDAVACLEQLFAKHKLKKADVILNTGLERTFAYHLLAGRKTFTRDKLLIFAIAAHLTIDETQTLLKYAGEGKLYARDARDGMVIHALNHKLDIWKTNELLREMDLPEFVLAG</sequence>
<organism evidence="1 2">
    <name type="scientific">Succiniclasticum ruminis</name>
    <dbReference type="NCBI Taxonomy" id="40841"/>
    <lineage>
        <taxon>Bacteria</taxon>
        <taxon>Bacillati</taxon>
        <taxon>Bacillota</taxon>
        <taxon>Negativicutes</taxon>
        <taxon>Acidaminococcales</taxon>
        <taxon>Acidaminococcaceae</taxon>
        <taxon>Succiniclasticum</taxon>
    </lineage>
</organism>
<reference evidence="2" key="1">
    <citation type="submission" date="2016-10" db="EMBL/GenBank/DDBJ databases">
        <authorList>
            <person name="Varghese N."/>
            <person name="Submissions S."/>
        </authorList>
    </citation>
    <scope>NUCLEOTIDE SEQUENCE [LARGE SCALE GENOMIC DNA]</scope>
    <source>
        <strain evidence="2">DSM 11005</strain>
    </source>
</reference>
<gene>
    <name evidence="1" type="ORF">SAMN04487864_102283</name>
</gene>
<keyword evidence="2" id="KW-1185">Reference proteome</keyword>
<evidence type="ECO:0000313" key="2">
    <source>
        <dbReference type="Proteomes" id="UP000198943"/>
    </source>
</evidence>